<evidence type="ECO:0000256" key="1">
    <source>
        <dbReference type="ARBA" id="ARBA00022670"/>
    </source>
</evidence>
<dbReference type="EMBL" id="VXIV02000949">
    <property type="protein sequence ID" value="KAF6035029.1"/>
    <property type="molecule type" value="Genomic_DNA"/>
</dbReference>
<dbReference type="PROSITE" id="PS00135">
    <property type="entry name" value="TRYPSIN_SER"/>
    <property type="match status" value="1"/>
</dbReference>
<dbReference type="OrthoDB" id="6158450at2759"/>
<keyword evidence="2" id="KW-0378">Hydrolase</keyword>
<dbReference type="PROSITE" id="PS50240">
    <property type="entry name" value="TRYPSIN_DOM"/>
    <property type="match status" value="1"/>
</dbReference>
<dbReference type="InterPro" id="IPR033116">
    <property type="entry name" value="TRYPSIN_SER"/>
</dbReference>
<keyword evidence="4" id="KW-1015">Disulfide bond</keyword>
<accession>A0A7J7K8R9</accession>
<dbReference type="Proteomes" id="UP000593567">
    <property type="component" value="Unassembled WGS sequence"/>
</dbReference>
<dbReference type="InterPro" id="IPR001254">
    <property type="entry name" value="Trypsin_dom"/>
</dbReference>
<dbReference type="InterPro" id="IPR050127">
    <property type="entry name" value="Serine_Proteases_S1"/>
</dbReference>
<dbReference type="SUPFAM" id="SSF50494">
    <property type="entry name" value="Trypsin-like serine proteases"/>
    <property type="match status" value="1"/>
</dbReference>
<evidence type="ECO:0000313" key="8">
    <source>
        <dbReference type="Proteomes" id="UP000593567"/>
    </source>
</evidence>
<dbReference type="FunFam" id="2.40.10.10:FF:000002">
    <property type="entry name" value="Transmembrane protease serine"/>
    <property type="match status" value="1"/>
</dbReference>
<proteinExistence type="inferred from homology"/>
<evidence type="ECO:0000256" key="2">
    <source>
        <dbReference type="ARBA" id="ARBA00022801"/>
    </source>
</evidence>
<feature type="domain" description="Peptidase S1" evidence="6">
    <location>
        <begin position="28"/>
        <end position="236"/>
    </location>
</feature>
<comment type="similarity">
    <text evidence="5">Belongs to the peptidase S1 family. CLIP subfamily.</text>
</comment>
<dbReference type="InterPro" id="IPR043504">
    <property type="entry name" value="Peptidase_S1_PA_chymotrypsin"/>
</dbReference>
<dbReference type="Pfam" id="PF00089">
    <property type="entry name" value="Trypsin"/>
    <property type="match status" value="1"/>
</dbReference>
<dbReference type="GO" id="GO:0004252">
    <property type="term" value="F:serine-type endopeptidase activity"/>
    <property type="evidence" value="ECO:0007669"/>
    <property type="project" value="InterPro"/>
</dbReference>
<dbReference type="GO" id="GO:0006508">
    <property type="term" value="P:proteolysis"/>
    <property type="evidence" value="ECO:0007669"/>
    <property type="project" value="UniProtKB-KW"/>
</dbReference>
<keyword evidence="8" id="KW-1185">Reference proteome</keyword>
<dbReference type="CDD" id="cd00190">
    <property type="entry name" value="Tryp_SPc"/>
    <property type="match status" value="1"/>
</dbReference>
<dbReference type="SMART" id="SM00020">
    <property type="entry name" value="Tryp_SPc"/>
    <property type="match status" value="1"/>
</dbReference>
<dbReference type="Gene3D" id="2.40.10.10">
    <property type="entry name" value="Trypsin-like serine proteases"/>
    <property type="match status" value="1"/>
</dbReference>
<dbReference type="PANTHER" id="PTHR24264:SF83">
    <property type="entry name" value="COMPLEMENT FACTOR I"/>
    <property type="match status" value="1"/>
</dbReference>
<dbReference type="PRINTS" id="PR00722">
    <property type="entry name" value="CHYMOTRYPSIN"/>
</dbReference>
<sequence length="238" mass="26315">MLWLHLQPQKLPQGLWEEMKLRNTPIRGRLLSSGEEVTSVELLSSRKTGCSRTNQLSVVIAEHDLNVDDTEQVHSLSRVIMHENYNGNGAGFPNDIALLRVSEPMRLTSKAATIEIPTPGMEFLGNNNCYITGWGLTQGSQDRTVLQELKVDVRTKSACKRAWGNSYINDGHICVENGNTGACNGDSGGPLACLVNGQWYLAGATSWGISGCTTRGYPSVYTRISYFSEWVRENMMTK</sequence>
<dbReference type="PANTHER" id="PTHR24264">
    <property type="entry name" value="TRYPSIN-RELATED"/>
    <property type="match status" value="1"/>
</dbReference>
<comment type="caution">
    <text evidence="7">The sequence shown here is derived from an EMBL/GenBank/DDBJ whole genome shotgun (WGS) entry which is preliminary data.</text>
</comment>
<name>A0A7J7K8R9_BUGNE</name>
<dbReference type="InterPro" id="IPR009003">
    <property type="entry name" value="Peptidase_S1_PA"/>
</dbReference>
<evidence type="ECO:0000256" key="3">
    <source>
        <dbReference type="ARBA" id="ARBA00022825"/>
    </source>
</evidence>
<dbReference type="GO" id="GO:0005615">
    <property type="term" value="C:extracellular space"/>
    <property type="evidence" value="ECO:0007669"/>
    <property type="project" value="TreeGrafter"/>
</dbReference>
<evidence type="ECO:0000256" key="5">
    <source>
        <dbReference type="ARBA" id="ARBA00024195"/>
    </source>
</evidence>
<dbReference type="AlphaFoldDB" id="A0A7J7K8R9"/>
<evidence type="ECO:0000259" key="6">
    <source>
        <dbReference type="PROSITE" id="PS50240"/>
    </source>
</evidence>
<evidence type="ECO:0000256" key="4">
    <source>
        <dbReference type="ARBA" id="ARBA00023157"/>
    </source>
</evidence>
<evidence type="ECO:0000313" key="7">
    <source>
        <dbReference type="EMBL" id="KAF6035029.1"/>
    </source>
</evidence>
<keyword evidence="1" id="KW-0645">Protease</keyword>
<keyword evidence="3" id="KW-0720">Serine protease</keyword>
<reference evidence="7" key="1">
    <citation type="submission" date="2020-06" db="EMBL/GenBank/DDBJ databases">
        <title>Draft genome of Bugula neritina, a colonial animal packing powerful symbionts and potential medicines.</title>
        <authorList>
            <person name="Rayko M."/>
        </authorList>
    </citation>
    <scope>NUCLEOTIDE SEQUENCE [LARGE SCALE GENOMIC DNA]</scope>
    <source>
        <strain evidence="7">Kwan_BN1</strain>
    </source>
</reference>
<gene>
    <name evidence="7" type="ORF">EB796_006664</name>
</gene>
<dbReference type="InterPro" id="IPR001314">
    <property type="entry name" value="Peptidase_S1A"/>
</dbReference>
<protein>
    <recommendedName>
        <fullName evidence="6">Peptidase S1 domain-containing protein</fullName>
    </recommendedName>
</protein>
<organism evidence="7 8">
    <name type="scientific">Bugula neritina</name>
    <name type="common">Brown bryozoan</name>
    <name type="synonym">Sertularia neritina</name>
    <dbReference type="NCBI Taxonomy" id="10212"/>
    <lineage>
        <taxon>Eukaryota</taxon>
        <taxon>Metazoa</taxon>
        <taxon>Spiralia</taxon>
        <taxon>Lophotrochozoa</taxon>
        <taxon>Bryozoa</taxon>
        <taxon>Gymnolaemata</taxon>
        <taxon>Cheilostomatida</taxon>
        <taxon>Flustrina</taxon>
        <taxon>Buguloidea</taxon>
        <taxon>Bugulidae</taxon>
        <taxon>Bugula</taxon>
    </lineage>
</organism>